<name>A0ACB9WJ35_CHAAC</name>
<protein>
    <submittedName>
        <fullName evidence="1">Uncharacterized protein</fullName>
    </submittedName>
</protein>
<dbReference type="EMBL" id="CM043806">
    <property type="protein sequence ID" value="KAI4813289.1"/>
    <property type="molecule type" value="Genomic_DNA"/>
</dbReference>
<sequence length="316" mass="36661">MYSTSSERVKYKDVQYVDTLDRIQEFLDTKAEEVQWHKTCYADFTYAVVIDRLKQRFENTKDTLEPASHPRSTRSSIAPVIWEKCIFCQEDKSQENLHTIQLLRTSENILQLAQLDTVLRCRLAGVNDLIAAEGNYHLICYRAFSRKYQSTTPRADPYAICLDNVADELRTGLVRGEIYSLKTVWERYCEIIEDLNLEPGTYNSHHFKTKLDKLLEGKALFVQSLSPTKPLMIFPEMTAEAALQNLKKTMDDEQESQDDTKGMRMASCDDEILSWLYWVSLKIKADIRESPRHDVMGGIDQHHAEEEMPESLYLLL</sequence>
<keyword evidence="2" id="KW-1185">Reference proteome</keyword>
<reference evidence="1" key="1">
    <citation type="submission" date="2022-05" db="EMBL/GenBank/DDBJ databases">
        <title>Chromosome-level genome of Chaenocephalus aceratus.</title>
        <authorList>
            <person name="Park H."/>
        </authorList>
    </citation>
    <scope>NUCLEOTIDE SEQUENCE</scope>
    <source>
        <strain evidence="1">KU_202001</strain>
    </source>
</reference>
<proteinExistence type="predicted"/>
<dbReference type="Proteomes" id="UP001057452">
    <property type="component" value="Chromosome 22"/>
</dbReference>
<organism evidence="1 2">
    <name type="scientific">Chaenocephalus aceratus</name>
    <name type="common">Blackfin icefish</name>
    <name type="synonym">Chaenichthys aceratus</name>
    <dbReference type="NCBI Taxonomy" id="36190"/>
    <lineage>
        <taxon>Eukaryota</taxon>
        <taxon>Metazoa</taxon>
        <taxon>Chordata</taxon>
        <taxon>Craniata</taxon>
        <taxon>Vertebrata</taxon>
        <taxon>Euteleostomi</taxon>
        <taxon>Actinopterygii</taxon>
        <taxon>Neopterygii</taxon>
        <taxon>Teleostei</taxon>
        <taxon>Neoteleostei</taxon>
        <taxon>Acanthomorphata</taxon>
        <taxon>Eupercaria</taxon>
        <taxon>Perciformes</taxon>
        <taxon>Notothenioidei</taxon>
        <taxon>Channichthyidae</taxon>
        <taxon>Chaenocephalus</taxon>
    </lineage>
</organism>
<evidence type="ECO:0000313" key="1">
    <source>
        <dbReference type="EMBL" id="KAI4813289.1"/>
    </source>
</evidence>
<comment type="caution">
    <text evidence="1">The sequence shown here is derived from an EMBL/GenBank/DDBJ whole genome shotgun (WGS) entry which is preliminary data.</text>
</comment>
<accession>A0ACB9WJ35</accession>
<evidence type="ECO:0000313" key="2">
    <source>
        <dbReference type="Proteomes" id="UP001057452"/>
    </source>
</evidence>
<gene>
    <name evidence="1" type="ORF">KUCAC02_024623</name>
</gene>